<evidence type="ECO:0000256" key="2">
    <source>
        <dbReference type="ARBA" id="ARBA00023172"/>
    </source>
</evidence>
<evidence type="ECO:0000313" key="5">
    <source>
        <dbReference type="Proteomes" id="UP000188533"/>
    </source>
</evidence>
<keyword evidence="5" id="KW-1185">Reference proteome</keyword>
<reference evidence="4 5" key="2">
    <citation type="submission" date="2017-02" db="EMBL/GenBank/DDBJ databases">
        <title>A genome survey and senescence transcriptome analysis in Lentinula edodes.</title>
        <authorList>
            <person name="Sakamoto Y."/>
            <person name="Nakade K."/>
            <person name="Sato S."/>
            <person name="Yoshida Y."/>
            <person name="Miyazaki K."/>
            <person name="Natsume S."/>
            <person name="Konno N."/>
        </authorList>
    </citation>
    <scope>NUCLEOTIDE SEQUENCE [LARGE SCALE GENOMIC DNA]</scope>
    <source>
        <strain evidence="4 5">NBRC 111202</strain>
    </source>
</reference>
<dbReference type="GO" id="GO:0006310">
    <property type="term" value="P:DNA recombination"/>
    <property type="evidence" value="ECO:0007669"/>
    <property type="project" value="UniProtKB-KW"/>
</dbReference>
<dbReference type="InterPro" id="IPR013762">
    <property type="entry name" value="Integrase-like_cat_sf"/>
</dbReference>
<comment type="caution">
    <text evidence="4">The sequence shown here is derived from an EMBL/GenBank/DDBJ whole genome shotgun (WGS) entry which is preliminary data.</text>
</comment>
<dbReference type="EMBL" id="BDGU01000129">
    <property type="protein sequence ID" value="GAW03117.1"/>
    <property type="molecule type" value="Genomic_DNA"/>
</dbReference>
<keyword evidence="2" id="KW-0233">DNA recombination</keyword>
<keyword evidence="1" id="KW-0238">DNA-binding</keyword>
<reference evidence="4 5" key="1">
    <citation type="submission" date="2016-08" db="EMBL/GenBank/DDBJ databases">
        <authorList>
            <consortium name="Lentinula edodes genome sequencing consortium"/>
            <person name="Sakamoto Y."/>
            <person name="Nakade K."/>
            <person name="Sato S."/>
            <person name="Yoshida Y."/>
            <person name="Miyazaki K."/>
            <person name="Natsume S."/>
            <person name="Konno N."/>
        </authorList>
    </citation>
    <scope>NUCLEOTIDE SEQUENCE [LARGE SCALE GENOMIC DNA]</scope>
    <source>
        <strain evidence="4 5">NBRC 111202</strain>
    </source>
</reference>
<dbReference type="GO" id="GO:0015074">
    <property type="term" value="P:DNA integration"/>
    <property type="evidence" value="ECO:0007669"/>
    <property type="project" value="InterPro"/>
</dbReference>
<protein>
    <submittedName>
        <fullName evidence="4">DNA breaking-rejoining enzyme</fullName>
    </submittedName>
</protein>
<dbReference type="GO" id="GO:0003677">
    <property type="term" value="F:DNA binding"/>
    <property type="evidence" value="ECO:0007669"/>
    <property type="project" value="UniProtKB-KW"/>
</dbReference>
<dbReference type="AlphaFoldDB" id="A0A1Q3E799"/>
<feature type="compositionally biased region" description="Basic residues" evidence="3">
    <location>
        <begin position="353"/>
        <end position="362"/>
    </location>
</feature>
<dbReference type="Gene3D" id="1.10.150.130">
    <property type="match status" value="1"/>
</dbReference>
<evidence type="ECO:0000256" key="3">
    <source>
        <dbReference type="SAM" id="MobiDB-lite"/>
    </source>
</evidence>
<gene>
    <name evidence="4" type="ORF">LENED_004813</name>
</gene>
<accession>A0A1Q3E799</accession>
<sequence>MVRIHTTHIATPSHPTPLRLSARARKLMEASVSSKTQGRKHNNIAEFLDWAHQHRLHAKDVLPASEVTLCEYAAEFGGKLAGASVKGKLSVIKGWTIMKGYAWQGGDRLRKVLAGVERSAPPSSFRPEREPVKKSHLLVLHAELDLSDTNGLDCCIATAADLMFYSQLRAGEILPTNSSFSRYNTKFMPKISDLSKTNAAGSKRLFLPRTKTSQMRGDKVMVPVQKGSTNPILSLDNHIRVNELRPSDPLFAYTDTKGTKRILTKTLFLCRCNTIWGRHNISRRTGHCFRIGGTTYYLLAGVNPDVVQVFGRWKSSAFLKYWRNLESLASLHLHRHHSQQSHFSRVSTENVTRRHRRSTYRK</sequence>
<dbReference type="PANTHER" id="PTHR34605">
    <property type="entry name" value="PHAGE_INTEGRASE DOMAIN-CONTAINING PROTEIN"/>
    <property type="match status" value="1"/>
</dbReference>
<organism evidence="4 5">
    <name type="scientific">Lentinula edodes</name>
    <name type="common">Shiitake mushroom</name>
    <name type="synonym">Lentinus edodes</name>
    <dbReference type="NCBI Taxonomy" id="5353"/>
    <lineage>
        <taxon>Eukaryota</taxon>
        <taxon>Fungi</taxon>
        <taxon>Dikarya</taxon>
        <taxon>Basidiomycota</taxon>
        <taxon>Agaricomycotina</taxon>
        <taxon>Agaricomycetes</taxon>
        <taxon>Agaricomycetidae</taxon>
        <taxon>Agaricales</taxon>
        <taxon>Marasmiineae</taxon>
        <taxon>Omphalotaceae</taxon>
        <taxon>Lentinula</taxon>
    </lineage>
</organism>
<dbReference type="SUPFAM" id="SSF56349">
    <property type="entry name" value="DNA breaking-rejoining enzymes"/>
    <property type="match status" value="1"/>
</dbReference>
<dbReference type="PANTHER" id="PTHR34605:SF3">
    <property type="entry name" value="P CELL-TYPE AGGLUTINATION PROTEIN MAP4-LIKE-RELATED"/>
    <property type="match status" value="1"/>
</dbReference>
<evidence type="ECO:0000256" key="1">
    <source>
        <dbReference type="ARBA" id="ARBA00023125"/>
    </source>
</evidence>
<name>A0A1Q3E799_LENED</name>
<dbReference type="InterPro" id="IPR052925">
    <property type="entry name" value="Phage_Integrase-like_Recomb"/>
</dbReference>
<dbReference type="Gene3D" id="1.10.443.10">
    <property type="entry name" value="Intergrase catalytic core"/>
    <property type="match status" value="1"/>
</dbReference>
<dbReference type="Proteomes" id="UP000188533">
    <property type="component" value="Unassembled WGS sequence"/>
</dbReference>
<evidence type="ECO:0000313" key="4">
    <source>
        <dbReference type="EMBL" id="GAW03117.1"/>
    </source>
</evidence>
<dbReference type="InterPro" id="IPR010998">
    <property type="entry name" value="Integrase_recombinase_N"/>
</dbReference>
<dbReference type="STRING" id="5353.A0A1Q3E799"/>
<feature type="region of interest" description="Disordered" evidence="3">
    <location>
        <begin position="342"/>
        <end position="362"/>
    </location>
</feature>
<proteinExistence type="predicted"/>
<dbReference type="InterPro" id="IPR011010">
    <property type="entry name" value="DNA_brk_join_enz"/>
</dbReference>